<feature type="region of interest" description="Disordered" evidence="1">
    <location>
        <begin position="31"/>
        <end position="98"/>
    </location>
</feature>
<dbReference type="EMBL" id="JBBMEX010000004">
    <property type="protein sequence ID" value="MEQ2557276.1"/>
    <property type="molecule type" value="Genomic_DNA"/>
</dbReference>
<dbReference type="Proteomes" id="UP001454489">
    <property type="component" value="Unassembled WGS sequence"/>
</dbReference>
<sequence length="233" mass="25219">MKKIFKKNQLIITGLALMIAAAGYLSYSNTGLKNDTKETASKKEVKEEYEISDEDSKSEEIFTDTEASEEVADASQATSETSAEGMSEEEAESANPGEAVLTSTGAESVNFAAEAKLSREQVRSKNKESLLEIINNKELEEASRQSAIEQMVKMTDTAEKEEAAEMLLEAKGFSNVVVSITDDSADVVLDMGKDATDAKRAQVEDIVKRKTGVSAQNIIITPVDSSAKTQTEK</sequence>
<feature type="compositionally biased region" description="Basic and acidic residues" evidence="1">
    <location>
        <begin position="34"/>
        <end position="60"/>
    </location>
</feature>
<gene>
    <name evidence="3" type="ORF">WMO43_05205</name>
</gene>
<protein>
    <submittedName>
        <fullName evidence="3">SpoIIIAH-like family protein</fullName>
    </submittedName>
</protein>
<reference evidence="3 4" key="1">
    <citation type="submission" date="2024-03" db="EMBL/GenBank/DDBJ databases">
        <title>Human intestinal bacterial collection.</title>
        <authorList>
            <person name="Pauvert C."/>
            <person name="Hitch T.C.A."/>
            <person name="Clavel T."/>
        </authorList>
    </citation>
    <scope>NUCLEOTIDE SEQUENCE [LARGE SCALE GENOMIC DNA]</scope>
    <source>
        <strain evidence="3 4">CLA-AA-H185</strain>
    </source>
</reference>
<dbReference type="InterPro" id="IPR038503">
    <property type="entry name" value="SpoIIIAH_sf"/>
</dbReference>
<evidence type="ECO:0000313" key="4">
    <source>
        <dbReference type="Proteomes" id="UP001454489"/>
    </source>
</evidence>
<dbReference type="InterPro" id="IPR024232">
    <property type="entry name" value="SpoIIIAH"/>
</dbReference>
<evidence type="ECO:0000313" key="3">
    <source>
        <dbReference type="EMBL" id="MEQ2557276.1"/>
    </source>
</evidence>
<feature type="chain" id="PRO_5047300726" evidence="2">
    <location>
        <begin position="23"/>
        <end position="233"/>
    </location>
</feature>
<feature type="signal peptide" evidence="2">
    <location>
        <begin position="1"/>
        <end position="22"/>
    </location>
</feature>
<proteinExistence type="predicted"/>
<dbReference type="Gene3D" id="1.10.287.4300">
    <property type="entry name" value="Stage III sporulation protein AH-like"/>
    <property type="match status" value="1"/>
</dbReference>
<accession>A0ABV1HDF1</accession>
<feature type="compositionally biased region" description="Acidic residues" evidence="1">
    <location>
        <begin position="61"/>
        <end position="72"/>
    </location>
</feature>
<comment type="caution">
    <text evidence="3">The sequence shown here is derived from an EMBL/GenBank/DDBJ whole genome shotgun (WGS) entry which is preliminary data.</text>
</comment>
<organism evidence="3 4">
    <name type="scientific">Maccoyibacter intestinihominis</name>
    <dbReference type="NCBI Taxonomy" id="3133499"/>
    <lineage>
        <taxon>Bacteria</taxon>
        <taxon>Bacillati</taxon>
        <taxon>Bacillota</taxon>
        <taxon>Clostridia</taxon>
        <taxon>Lachnospirales</taxon>
        <taxon>Lachnospiraceae</taxon>
        <taxon>Maccoyibacter</taxon>
    </lineage>
</organism>
<dbReference type="RefSeq" id="WP_353530398.1">
    <property type="nucleotide sequence ID" value="NZ_JBBMEX010000004.1"/>
</dbReference>
<dbReference type="Pfam" id="PF12685">
    <property type="entry name" value="SpoIIIAH"/>
    <property type="match status" value="1"/>
</dbReference>
<keyword evidence="2" id="KW-0732">Signal</keyword>
<evidence type="ECO:0000256" key="2">
    <source>
        <dbReference type="SAM" id="SignalP"/>
    </source>
</evidence>
<evidence type="ECO:0000256" key="1">
    <source>
        <dbReference type="SAM" id="MobiDB-lite"/>
    </source>
</evidence>
<keyword evidence="4" id="KW-1185">Reference proteome</keyword>
<name>A0ABV1HDF1_9FIRM</name>